<keyword evidence="3" id="KW-0804">Transcription</keyword>
<dbReference type="EMBL" id="AZAC01000001">
    <property type="protein sequence ID" value="KIX15778.1"/>
    <property type="molecule type" value="Genomic_DNA"/>
</dbReference>
<reference evidence="5 6" key="1">
    <citation type="submission" date="2013-11" db="EMBL/GenBank/DDBJ databases">
        <title>Metagenomic analysis of a methanogenic consortium involved in long chain n-alkane degradation.</title>
        <authorList>
            <person name="Davidova I.A."/>
            <person name="Callaghan A.V."/>
            <person name="Wawrik B."/>
            <person name="Pruitt S."/>
            <person name="Marks C."/>
            <person name="Duncan K.E."/>
            <person name="Suflita J.M."/>
        </authorList>
    </citation>
    <scope>NUCLEOTIDE SEQUENCE [LARGE SCALE GENOMIC DNA]</scope>
    <source>
        <strain evidence="5 6">SPR</strain>
    </source>
</reference>
<dbReference type="Pfam" id="PF00392">
    <property type="entry name" value="GntR"/>
    <property type="match status" value="1"/>
</dbReference>
<dbReference type="InterPro" id="IPR011711">
    <property type="entry name" value="GntR_C"/>
</dbReference>
<dbReference type="InterPro" id="IPR008920">
    <property type="entry name" value="TF_FadR/GntR_C"/>
</dbReference>
<dbReference type="PANTHER" id="PTHR43537">
    <property type="entry name" value="TRANSCRIPTIONAL REGULATOR, GNTR FAMILY"/>
    <property type="match status" value="1"/>
</dbReference>
<keyword evidence="1" id="KW-0805">Transcription regulation</keyword>
<name>A0A0D2HZR9_9BACT</name>
<dbReference type="Gene3D" id="1.10.10.10">
    <property type="entry name" value="Winged helix-like DNA-binding domain superfamily/Winged helix DNA-binding domain"/>
    <property type="match status" value="1"/>
</dbReference>
<dbReference type="SMART" id="SM00345">
    <property type="entry name" value="HTH_GNTR"/>
    <property type="match status" value="1"/>
</dbReference>
<dbReference type="SUPFAM" id="SSF48008">
    <property type="entry name" value="GntR ligand-binding domain-like"/>
    <property type="match status" value="1"/>
</dbReference>
<evidence type="ECO:0000259" key="4">
    <source>
        <dbReference type="PROSITE" id="PS50949"/>
    </source>
</evidence>
<organism evidence="5 6">
    <name type="scientific">Dethiosulfatarculus sandiegensis</name>
    <dbReference type="NCBI Taxonomy" id="1429043"/>
    <lineage>
        <taxon>Bacteria</taxon>
        <taxon>Pseudomonadati</taxon>
        <taxon>Thermodesulfobacteriota</taxon>
        <taxon>Desulfarculia</taxon>
        <taxon>Desulfarculales</taxon>
        <taxon>Desulfarculaceae</taxon>
        <taxon>Dethiosulfatarculus</taxon>
    </lineage>
</organism>
<dbReference type="Gene3D" id="1.20.120.530">
    <property type="entry name" value="GntR ligand-binding domain-like"/>
    <property type="match status" value="1"/>
</dbReference>
<evidence type="ECO:0000313" key="6">
    <source>
        <dbReference type="Proteomes" id="UP000032233"/>
    </source>
</evidence>
<proteinExistence type="predicted"/>
<dbReference type="InterPro" id="IPR036388">
    <property type="entry name" value="WH-like_DNA-bd_sf"/>
</dbReference>
<keyword evidence="6" id="KW-1185">Reference proteome</keyword>
<gene>
    <name evidence="5" type="ORF">X474_00045</name>
</gene>
<keyword evidence="2" id="KW-0238">DNA-binding</keyword>
<dbReference type="InParanoid" id="A0A0D2HZR9"/>
<dbReference type="CDD" id="cd07377">
    <property type="entry name" value="WHTH_GntR"/>
    <property type="match status" value="1"/>
</dbReference>
<dbReference type="Proteomes" id="UP000032233">
    <property type="component" value="Unassembled WGS sequence"/>
</dbReference>
<dbReference type="InterPro" id="IPR036390">
    <property type="entry name" value="WH_DNA-bd_sf"/>
</dbReference>
<dbReference type="GO" id="GO:0003677">
    <property type="term" value="F:DNA binding"/>
    <property type="evidence" value="ECO:0007669"/>
    <property type="project" value="UniProtKB-KW"/>
</dbReference>
<dbReference type="SMART" id="SM00895">
    <property type="entry name" value="FCD"/>
    <property type="match status" value="1"/>
</dbReference>
<dbReference type="Pfam" id="PF07729">
    <property type="entry name" value="FCD"/>
    <property type="match status" value="1"/>
</dbReference>
<dbReference type="PANTHER" id="PTHR43537:SF24">
    <property type="entry name" value="GLUCONATE OPERON TRANSCRIPTIONAL REPRESSOR"/>
    <property type="match status" value="1"/>
</dbReference>
<evidence type="ECO:0000313" key="5">
    <source>
        <dbReference type="EMBL" id="KIX15778.1"/>
    </source>
</evidence>
<accession>A0A0D2HZR9</accession>
<dbReference type="AlphaFoldDB" id="A0A0D2HZR9"/>
<dbReference type="InterPro" id="IPR000524">
    <property type="entry name" value="Tscrpt_reg_HTH_GntR"/>
</dbReference>
<feature type="domain" description="HTH gntR-type" evidence="4">
    <location>
        <begin position="1"/>
        <end position="62"/>
    </location>
</feature>
<comment type="caution">
    <text evidence="5">The sequence shown here is derived from an EMBL/GenBank/DDBJ whole genome shotgun (WGS) entry which is preliminary data.</text>
</comment>
<protein>
    <submittedName>
        <fullName evidence="5">GntR family transcriptional regulator</fullName>
    </submittedName>
</protein>
<evidence type="ECO:0000256" key="3">
    <source>
        <dbReference type="ARBA" id="ARBA00023163"/>
    </source>
</evidence>
<dbReference type="STRING" id="1429043.X474_00045"/>
<dbReference type="PRINTS" id="PR00035">
    <property type="entry name" value="HTHGNTR"/>
</dbReference>
<dbReference type="SUPFAM" id="SSF46785">
    <property type="entry name" value="Winged helix' DNA-binding domain"/>
    <property type="match status" value="1"/>
</dbReference>
<dbReference type="PROSITE" id="PS50949">
    <property type="entry name" value="HTH_GNTR"/>
    <property type="match status" value="1"/>
</dbReference>
<evidence type="ECO:0000256" key="1">
    <source>
        <dbReference type="ARBA" id="ARBA00023015"/>
    </source>
</evidence>
<sequence length="204" mass="23719">MSQTLVEAILDRKLKGGDRLVETELQKHFKVSRTPLREALRDLEKKGLVVIKPRRGTFVKEITRKDIFAHYPVQASLEGLAAREAHRHINPTHCLKMENSLKAMEQAAQAGDTKAFLEHHAVFHTTFITACKNQLLIDMITELRFRGDRLRYFFPYTQDYCLNSVRVHWQIKEELCSPDTSPDKVEKIVREHIERLVNMEGWGL</sequence>
<dbReference type="GO" id="GO:0003700">
    <property type="term" value="F:DNA-binding transcription factor activity"/>
    <property type="evidence" value="ECO:0007669"/>
    <property type="project" value="InterPro"/>
</dbReference>
<evidence type="ECO:0000256" key="2">
    <source>
        <dbReference type="ARBA" id="ARBA00023125"/>
    </source>
</evidence>